<dbReference type="InterPro" id="IPR032091">
    <property type="entry name" value="Malt_amylase-like_C"/>
</dbReference>
<dbReference type="InterPro" id="IPR013783">
    <property type="entry name" value="Ig-like_fold"/>
</dbReference>
<gene>
    <name evidence="5" type="ORF">ACFFJ8_04170</name>
</gene>
<dbReference type="SUPFAM" id="SSF51445">
    <property type="entry name" value="(Trans)glycosidases"/>
    <property type="match status" value="1"/>
</dbReference>
<evidence type="ECO:0000259" key="4">
    <source>
        <dbReference type="SMART" id="SM00642"/>
    </source>
</evidence>
<dbReference type="InterPro" id="IPR004185">
    <property type="entry name" value="Glyco_hydro_13_lg-like_dom"/>
</dbReference>
<dbReference type="EMBL" id="JBHLVF010000008">
    <property type="protein sequence ID" value="MFC0390571.1"/>
    <property type="molecule type" value="Genomic_DNA"/>
</dbReference>
<reference evidence="5 6" key="1">
    <citation type="submission" date="2024-09" db="EMBL/GenBank/DDBJ databases">
        <authorList>
            <person name="Sun Q."/>
            <person name="Mori K."/>
        </authorList>
    </citation>
    <scope>NUCLEOTIDE SEQUENCE [LARGE SCALE GENOMIC DNA]</scope>
    <source>
        <strain evidence="5 6">CCM 4839</strain>
    </source>
</reference>
<dbReference type="InterPro" id="IPR017853">
    <property type="entry name" value="GH"/>
</dbReference>
<dbReference type="Gene3D" id="2.60.40.10">
    <property type="entry name" value="Immunoglobulins"/>
    <property type="match status" value="1"/>
</dbReference>
<evidence type="ECO:0000256" key="3">
    <source>
        <dbReference type="ARBA" id="ARBA00023295"/>
    </source>
</evidence>
<dbReference type="InterPro" id="IPR006047">
    <property type="entry name" value="GH13_cat_dom"/>
</dbReference>
<evidence type="ECO:0000313" key="6">
    <source>
        <dbReference type="Proteomes" id="UP001589818"/>
    </source>
</evidence>
<dbReference type="CDD" id="cd02857">
    <property type="entry name" value="E_set_CDase_PDE_N"/>
    <property type="match status" value="1"/>
</dbReference>
<organism evidence="5 6">
    <name type="scientific">Paenibacillus mendelii</name>
    <dbReference type="NCBI Taxonomy" id="206163"/>
    <lineage>
        <taxon>Bacteria</taxon>
        <taxon>Bacillati</taxon>
        <taxon>Bacillota</taxon>
        <taxon>Bacilli</taxon>
        <taxon>Bacillales</taxon>
        <taxon>Paenibacillaceae</taxon>
        <taxon>Paenibacillus</taxon>
    </lineage>
</organism>
<dbReference type="Proteomes" id="UP001589818">
    <property type="component" value="Unassembled WGS sequence"/>
</dbReference>
<comment type="similarity">
    <text evidence="1">Belongs to the glycosyl hydrolase 13 family.</text>
</comment>
<dbReference type="SMART" id="SM00642">
    <property type="entry name" value="Aamy"/>
    <property type="match status" value="1"/>
</dbReference>
<accession>A0ABV6J3X0</accession>
<evidence type="ECO:0000256" key="1">
    <source>
        <dbReference type="ARBA" id="ARBA00008061"/>
    </source>
</evidence>
<dbReference type="Gene3D" id="3.20.20.80">
    <property type="entry name" value="Glycosidases"/>
    <property type="match status" value="1"/>
</dbReference>
<dbReference type="Pfam" id="PF00128">
    <property type="entry name" value="Alpha-amylase"/>
    <property type="match status" value="1"/>
</dbReference>
<dbReference type="Pfam" id="PF16657">
    <property type="entry name" value="Malt_amylase_C"/>
    <property type="match status" value="1"/>
</dbReference>
<dbReference type="Pfam" id="PF02903">
    <property type="entry name" value="Alpha-amylase_N"/>
    <property type="match status" value="1"/>
</dbReference>
<dbReference type="PANTHER" id="PTHR10357:SF210">
    <property type="entry name" value="MALTODEXTRIN GLUCOSIDASE"/>
    <property type="match status" value="1"/>
</dbReference>
<dbReference type="PANTHER" id="PTHR10357">
    <property type="entry name" value="ALPHA-AMYLASE FAMILY MEMBER"/>
    <property type="match status" value="1"/>
</dbReference>
<evidence type="ECO:0000313" key="5">
    <source>
        <dbReference type="EMBL" id="MFC0390571.1"/>
    </source>
</evidence>
<proteinExistence type="inferred from homology"/>
<feature type="domain" description="Glycosyl hydrolase family 13 catalytic" evidence="4">
    <location>
        <begin position="135"/>
        <end position="493"/>
    </location>
</feature>
<dbReference type="InterPro" id="IPR014756">
    <property type="entry name" value="Ig_E-set"/>
</dbReference>
<dbReference type="Gene3D" id="3.90.400.10">
    <property type="entry name" value="Oligo-1,6-glucosidase, Domain 2"/>
    <property type="match status" value="1"/>
</dbReference>
<protein>
    <submittedName>
        <fullName evidence="5">Alpha-glycosidase</fullName>
    </submittedName>
</protein>
<sequence length="581" mass="67260">MQWECFHHSPRSNWAYAYDKATIHLRVQTKRDDVEAVTAVTGDKYNWDGFHEDVPMEKVASDHFFDYWEAAVKPTYKRFSYGFRLHSGEETVFMTETGIGPDEPHPAGGYYEFPYIHEVDLFAAPEWAKEAVFYQIMPDRFAIGNPEINPAHTAEWGSTPTYENQFGGDLQGILDHLDHLTDLGVTAVYLTPIFESPSNHKYDTINYTVIDPHFGDKSLLKKLVKACHDLGIRVVLDAVFNHTGEQFPPFQDVLRHGEQSKYADWFHIHSFPAEVRDGVATYDTFGFFGSMPKLNTSNPEVKQYLLDVAQSWIKETDIDGWRLDVANEVDHQFWREFRQTVKAAKPDAYIIGEVWSDSRMWLLGDQFDSVMNYPFADKVMGFFASDDFDGRAFADQMSNLLMRYPQQTNEVIFNLLSSHDTPRVLTRMGEDKRKLKLAVVYLMTYIGTPCIFYGDEIGLKGGDDPDCRQCMIWDEEQQDRELYDFYKLLIDQRKSHPVLRSGRFRFLKADQGDKRIIYERLGEGEHYVVWMNPTGEQTAMTHPMETDDWEDALTGEHVPTIGGEQVIELEPFGYRIMCRKL</sequence>
<dbReference type="SUPFAM" id="SSF51011">
    <property type="entry name" value="Glycosyl hydrolase domain"/>
    <property type="match status" value="1"/>
</dbReference>
<keyword evidence="2" id="KW-0378">Hydrolase</keyword>
<dbReference type="Gene3D" id="2.60.40.1180">
    <property type="entry name" value="Golgi alpha-mannosidase II"/>
    <property type="match status" value="1"/>
</dbReference>
<dbReference type="InterPro" id="IPR013780">
    <property type="entry name" value="Glyco_hydro_b"/>
</dbReference>
<comment type="caution">
    <text evidence="5">The sequence shown here is derived from an EMBL/GenBank/DDBJ whole genome shotgun (WGS) entry which is preliminary data.</text>
</comment>
<keyword evidence="6" id="KW-1185">Reference proteome</keyword>
<dbReference type="InterPro" id="IPR045857">
    <property type="entry name" value="O16G_dom_2"/>
</dbReference>
<evidence type="ECO:0000256" key="2">
    <source>
        <dbReference type="ARBA" id="ARBA00022801"/>
    </source>
</evidence>
<name>A0ABV6J3X0_9BACL</name>
<dbReference type="RefSeq" id="WP_204820187.1">
    <property type="nucleotide sequence ID" value="NZ_JANHOF010000010.1"/>
</dbReference>
<dbReference type="CDD" id="cd11338">
    <property type="entry name" value="AmyAc_CMD"/>
    <property type="match status" value="1"/>
</dbReference>
<dbReference type="SUPFAM" id="SSF81296">
    <property type="entry name" value="E set domains"/>
    <property type="match status" value="1"/>
</dbReference>
<keyword evidence="3" id="KW-0326">Glycosidase</keyword>